<organism evidence="2 3">
    <name type="scientific">Nitrosomonas marina</name>
    <dbReference type="NCBI Taxonomy" id="917"/>
    <lineage>
        <taxon>Bacteria</taxon>
        <taxon>Pseudomonadati</taxon>
        <taxon>Pseudomonadota</taxon>
        <taxon>Betaproteobacteria</taxon>
        <taxon>Nitrosomonadales</taxon>
        <taxon>Nitrosomonadaceae</taxon>
        <taxon>Nitrosomonas</taxon>
    </lineage>
</organism>
<keyword evidence="1" id="KW-0812">Transmembrane</keyword>
<dbReference type="AlphaFoldDB" id="A0A1I0CZE1"/>
<proteinExistence type="predicted"/>
<accession>A0A1I0CZE1</accession>
<dbReference type="EMBL" id="FOIA01000017">
    <property type="protein sequence ID" value="SET24699.1"/>
    <property type="molecule type" value="Genomic_DNA"/>
</dbReference>
<evidence type="ECO:0008006" key="4">
    <source>
        <dbReference type="Google" id="ProtNLM"/>
    </source>
</evidence>
<keyword evidence="1" id="KW-1133">Transmembrane helix</keyword>
<sequence>MATESVNTVTNPAQPRKPALNRRLGFFALIALLIGVLIGYFSYVDSREDLVNNDYYRVLYEASNKLNENLSQLRKMHVNKESLNSIRTQLPSYKLKIPKDKRTKH</sequence>
<protein>
    <recommendedName>
        <fullName evidence="4">Cell division protein FtsL</fullName>
    </recommendedName>
</protein>
<keyword evidence="1" id="KW-0472">Membrane</keyword>
<dbReference type="RefSeq" id="WP_090658783.1">
    <property type="nucleotide sequence ID" value="NZ_FOIA01000017.1"/>
</dbReference>
<evidence type="ECO:0000313" key="3">
    <source>
        <dbReference type="Proteomes" id="UP000199345"/>
    </source>
</evidence>
<feature type="transmembrane region" description="Helical" evidence="1">
    <location>
        <begin position="24"/>
        <end position="43"/>
    </location>
</feature>
<dbReference type="Proteomes" id="UP000199345">
    <property type="component" value="Unassembled WGS sequence"/>
</dbReference>
<evidence type="ECO:0000256" key="1">
    <source>
        <dbReference type="SAM" id="Phobius"/>
    </source>
</evidence>
<name>A0A1I0CZE1_9PROT</name>
<evidence type="ECO:0000313" key="2">
    <source>
        <dbReference type="EMBL" id="SET24699.1"/>
    </source>
</evidence>
<reference evidence="3" key="1">
    <citation type="submission" date="2016-10" db="EMBL/GenBank/DDBJ databases">
        <authorList>
            <person name="Varghese N."/>
            <person name="Submissions S."/>
        </authorList>
    </citation>
    <scope>NUCLEOTIDE SEQUENCE [LARGE SCALE GENOMIC DNA]</scope>
    <source>
        <strain evidence="3">Nm71</strain>
    </source>
</reference>
<keyword evidence="3" id="KW-1185">Reference proteome</keyword>
<gene>
    <name evidence="2" type="ORF">SAMN05216326_1176</name>
</gene>